<dbReference type="PROSITE" id="PS51257">
    <property type="entry name" value="PROKAR_LIPOPROTEIN"/>
    <property type="match status" value="1"/>
</dbReference>
<gene>
    <name evidence="3" type="ORF">SAMN04487907_101625</name>
</gene>
<reference evidence="4" key="1">
    <citation type="submission" date="2016-10" db="EMBL/GenBank/DDBJ databases">
        <authorList>
            <person name="Varghese N."/>
            <person name="Submissions S."/>
        </authorList>
    </citation>
    <scope>NUCLEOTIDE SEQUENCE [LARGE SCALE GENOMIC DNA]</scope>
    <source>
        <strain evidence="4">DSM 24499</strain>
    </source>
</reference>
<dbReference type="STRING" id="1334022.SAMN04487907_101625"/>
<organism evidence="3 4">
    <name type="scientific">Zunongwangia mangrovi</name>
    <dbReference type="NCBI Taxonomy" id="1334022"/>
    <lineage>
        <taxon>Bacteria</taxon>
        <taxon>Pseudomonadati</taxon>
        <taxon>Bacteroidota</taxon>
        <taxon>Flavobacteriia</taxon>
        <taxon>Flavobacteriales</taxon>
        <taxon>Flavobacteriaceae</taxon>
        <taxon>Zunongwangia</taxon>
    </lineage>
</organism>
<dbReference type="AlphaFoldDB" id="A0A1I1E0U1"/>
<dbReference type="PANTHER" id="PTHR46211">
    <property type="entry name" value="GLYCEROPHOSPHORYL DIESTER PHOSPHODIESTERASE"/>
    <property type="match status" value="1"/>
</dbReference>
<proteinExistence type="predicted"/>
<accession>A0A1I1E0U1</accession>
<dbReference type="GO" id="GO:0006629">
    <property type="term" value="P:lipid metabolic process"/>
    <property type="evidence" value="ECO:0007669"/>
    <property type="project" value="InterPro"/>
</dbReference>
<protein>
    <submittedName>
        <fullName evidence="3">Glycerophosphoryl diester phosphodiesterase</fullName>
    </submittedName>
</protein>
<name>A0A1I1E0U1_9FLAO</name>
<dbReference type="InterPro" id="IPR017946">
    <property type="entry name" value="PLC-like_Pdiesterase_TIM-brl"/>
</dbReference>
<dbReference type="RefSeq" id="WP_092539912.1">
    <property type="nucleotide sequence ID" value="NZ_FOKV01000001.1"/>
</dbReference>
<dbReference type="SUPFAM" id="SSF51695">
    <property type="entry name" value="PLC-like phosphodiesterases"/>
    <property type="match status" value="1"/>
</dbReference>
<dbReference type="InterPro" id="IPR030395">
    <property type="entry name" value="GP_PDE_dom"/>
</dbReference>
<dbReference type="Gene3D" id="3.20.20.190">
    <property type="entry name" value="Phosphatidylinositol (PI) phosphodiesterase"/>
    <property type="match status" value="1"/>
</dbReference>
<feature type="region of interest" description="Disordered" evidence="1">
    <location>
        <begin position="24"/>
        <end position="55"/>
    </location>
</feature>
<dbReference type="PANTHER" id="PTHR46211:SF14">
    <property type="entry name" value="GLYCEROPHOSPHODIESTER PHOSPHODIESTERASE"/>
    <property type="match status" value="1"/>
</dbReference>
<dbReference type="Pfam" id="PF03009">
    <property type="entry name" value="GDPD"/>
    <property type="match status" value="1"/>
</dbReference>
<evidence type="ECO:0000313" key="3">
    <source>
        <dbReference type="EMBL" id="SFB78453.1"/>
    </source>
</evidence>
<feature type="compositionally biased region" description="Basic and acidic residues" evidence="1">
    <location>
        <begin position="24"/>
        <end position="51"/>
    </location>
</feature>
<dbReference type="GO" id="GO:0008081">
    <property type="term" value="F:phosphoric diester hydrolase activity"/>
    <property type="evidence" value="ECO:0007669"/>
    <property type="project" value="InterPro"/>
</dbReference>
<sequence length="305" mass="34606">MKLVKTSLLFIALVSFSCKENRKEENTSEEKITAEASKIEVQGHRGERGHSPENSIPGFLAAIDKGIDVIEMDVVMSKDKKIVVSHEAFMSSAYVLSPAGDTIPKQQEKSYILFTMTYDSIKKFDIGSKGNASFPGQRKFKTYKPLLAETIDSIENYVKSKNLDPVRYNIEIKSDVAEYEKSQPKPAEFVKAVMAILEEKQIVSKINIQSFDVNILEEMHRSYPEVKLAYLVGRGDFDENMEKISFKPEIYSPHYKLLDSMKVAKIQQSGMKVIPWTVNEQADIDKVKKMNVDGIITDYPERAIE</sequence>
<evidence type="ECO:0000313" key="4">
    <source>
        <dbReference type="Proteomes" id="UP000199438"/>
    </source>
</evidence>
<evidence type="ECO:0000259" key="2">
    <source>
        <dbReference type="PROSITE" id="PS51704"/>
    </source>
</evidence>
<keyword evidence="4" id="KW-1185">Reference proteome</keyword>
<dbReference type="Proteomes" id="UP000199438">
    <property type="component" value="Unassembled WGS sequence"/>
</dbReference>
<dbReference type="EMBL" id="FOKV01000001">
    <property type="protein sequence ID" value="SFB78453.1"/>
    <property type="molecule type" value="Genomic_DNA"/>
</dbReference>
<feature type="domain" description="GP-PDE" evidence="2">
    <location>
        <begin position="39"/>
        <end position="305"/>
    </location>
</feature>
<dbReference type="OrthoDB" id="384721at2"/>
<evidence type="ECO:0000256" key="1">
    <source>
        <dbReference type="SAM" id="MobiDB-lite"/>
    </source>
</evidence>
<dbReference type="PROSITE" id="PS51704">
    <property type="entry name" value="GP_PDE"/>
    <property type="match status" value="1"/>
</dbReference>